<dbReference type="AlphaFoldDB" id="A0A127BAZ0"/>
<reference evidence="2" key="1">
    <citation type="submission" date="2015-02" db="EMBL/GenBank/DDBJ databases">
        <title>Pyrococcus kukulkanii sp. nov., a novel hyperthermophilic archaeon isolated from a deep-sea hydrothermal vent at the Guaymas Basin.</title>
        <authorList>
            <person name="Oger P.M."/>
            <person name="Callac N."/>
            <person name="Jebbar M."/>
            <person name="Godfroy A."/>
        </authorList>
    </citation>
    <scope>NUCLEOTIDE SEQUENCE [LARGE SCALE GENOMIC DNA]</scope>
    <source>
        <strain evidence="2">NCB100</strain>
    </source>
</reference>
<name>A0A127BAZ0_9EURY</name>
<dbReference type="EMBL" id="CP010835">
    <property type="protein sequence ID" value="AMM54492.1"/>
    <property type="molecule type" value="Genomic_DNA"/>
</dbReference>
<dbReference type="KEGG" id="pyc:TQ32_08370"/>
<dbReference type="OrthoDB" id="383372at2157"/>
<reference evidence="1 2" key="2">
    <citation type="journal article" date="2016" name="Int. J. Syst. Evol. Microbiol.">
        <title>Pyrococcus kukulkanii sp. nov., a hyperthermophilic, piezophilic archaeon isolated from a deep-sea hydrothermal vent.</title>
        <authorList>
            <person name="Callac N."/>
            <person name="Oger P."/>
            <person name="Lesongeur F."/>
            <person name="Rattray J.E."/>
            <person name="Vannier P."/>
            <person name="Michoud G."/>
            <person name="Beauverger M."/>
            <person name="Gayet N."/>
            <person name="Rouxel O."/>
            <person name="Jebbar M."/>
            <person name="Godfroy A."/>
        </authorList>
    </citation>
    <scope>NUCLEOTIDE SEQUENCE [LARGE SCALE GENOMIC DNA]</scope>
    <source>
        <strain evidence="1 2">NCB100</strain>
    </source>
</reference>
<dbReference type="GeneID" id="28491846"/>
<protein>
    <submittedName>
        <fullName evidence="1">Uncharacterized protein</fullName>
    </submittedName>
</protein>
<evidence type="ECO:0000313" key="1">
    <source>
        <dbReference type="EMBL" id="AMM54492.1"/>
    </source>
</evidence>
<dbReference type="PATRIC" id="fig|1609559.3.peg.1747"/>
<organism evidence="1 2">
    <name type="scientific">Pyrococcus kukulkanii</name>
    <dbReference type="NCBI Taxonomy" id="1609559"/>
    <lineage>
        <taxon>Archaea</taxon>
        <taxon>Methanobacteriati</taxon>
        <taxon>Methanobacteriota</taxon>
        <taxon>Thermococci</taxon>
        <taxon>Thermococcales</taxon>
        <taxon>Thermococcaceae</taxon>
        <taxon>Pyrococcus</taxon>
    </lineage>
</organism>
<gene>
    <name evidence="1" type="ORF">TQ32_08370</name>
</gene>
<evidence type="ECO:0000313" key="2">
    <source>
        <dbReference type="Proteomes" id="UP000070587"/>
    </source>
</evidence>
<sequence>MKRVEKIEKELEELKIELMRLEADRPPYADDVTDEDMIEAEKALEGIMTGKIKPLSVEELESLLEEDDGQFSEFCKFFP</sequence>
<dbReference type="Proteomes" id="UP000070587">
    <property type="component" value="Chromosome"/>
</dbReference>
<proteinExistence type="predicted"/>
<dbReference type="RefSeq" id="WP_068323412.1">
    <property type="nucleotide sequence ID" value="NZ_CP010835.1"/>
</dbReference>
<accession>A0A127BAZ0</accession>